<dbReference type="InterPro" id="IPR039422">
    <property type="entry name" value="MarR/SlyA-like"/>
</dbReference>
<dbReference type="PANTHER" id="PTHR33164">
    <property type="entry name" value="TRANSCRIPTIONAL REGULATOR, MARR FAMILY"/>
    <property type="match status" value="1"/>
</dbReference>
<dbReference type="PROSITE" id="PS50995">
    <property type="entry name" value="HTH_MARR_2"/>
    <property type="match status" value="1"/>
</dbReference>
<evidence type="ECO:0000259" key="1">
    <source>
        <dbReference type="PROSITE" id="PS50995"/>
    </source>
</evidence>
<dbReference type="STRING" id="280871.TL10_21385"/>
<keyword evidence="3" id="KW-1185">Reference proteome</keyword>
<dbReference type="GO" id="GO:0003700">
    <property type="term" value="F:DNA-binding transcription factor activity"/>
    <property type="evidence" value="ECO:0007669"/>
    <property type="project" value="InterPro"/>
</dbReference>
<dbReference type="AlphaFoldDB" id="A0A0D1J035"/>
<feature type="domain" description="HTH marR-type" evidence="1">
    <location>
        <begin position="6"/>
        <end position="140"/>
    </location>
</feature>
<accession>A0A0D1J035</accession>
<name>A0A0D1J035_9MYCO</name>
<dbReference type="InterPro" id="IPR036388">
    <property type="entry name" value="WH-like_DNA-bd_sf"/>
</dbReference>
<dbReference type="PANTHER" id="PTHR33164:SF94">
    <property type="entry name" value="TRANSCRIPTIONAL REGULATORY PROTEIN-RELATED"/>
    <property type="match status" value="1"/>
</dbReference>
<dbReference type="SUPFAM" id="SSF46785">
    <property type="entry name" value="Winged helix' DNA-binding domain"/>
    <property type="match status" value="1"/>
</dbReference>
<sequence>MADDGPAEVFDRLVRVQILLWNGVDDRLREEHDLPLTWFELMRVVARLDQARVRDIAEALIITEGGASKLADRIQAAGYLSRQQHPVDGRSSQVVLTPVGREVLRAAAATLDDELSDRIGAVLTSDVMARFNATLELLRVSNLSSDETRSAYQ</sequence>
<dbReference type="SMART" id="SM00347">
    <property type="entry name" value="HTH_MARR"/>
    <property type="match status" value="1"/>
</dbReference>
<dbReference type="GO" id="GO:0006950">
    <property type="term" value="P:response to stress"/>
    <property type="evidence" value="ECO:0007669"/>
    <property type="project" value="TreeGrafter"/>
</dbReference>
<dbReference type="Gene3D" id="1.10.10.10">
    <property type="entry name" value="Winged helix-like DNA-binding domain superfamily/Winged helix DNA-binding domain"/>
    <property type="match status" value="1"/>
</dbReference>
<evidence type="ECO:0000313" key="3">
    <source>
        <dbReference type="Proteomes" id="UP000032221"/>
    </source>
</evidence>
<reference evidence="2 3" key="1">
    <citation type="submission" date="2015-01" db="EMBL/GenBank/DDBJ databases">
        <title>Genome sequence of Mycobacterium llatzerense and Mycobacterium immunogenum recovered from brain abscess.</title>
        <authorList>
            <person name="Greninger A.L."/>
            <person name="Langelier C."/>
            <person name="Cunningham G."/>
            <person name="Chiu C.Y."/>
            <person name="Miller S."/>
        </authorList>
    </citation>
    <scope>NUCLEOTIDE SEQUENCE [LARGE SCALE GENOMIC DNA]</scope>
    <source>
        <strain evidence="2 3">CLUC14</strain>
    </source>
</reference>
<dbReference type="InterPro" id="IPR000835">
    <property type="entry name" value="HTH_MarR-typ"/>
</dbReference>
<dbReference type="Pfam" id="PF12802">
    <property type="entry name" value="MarR_2"/>
    <property type="match status" value="1"/>
</dbReference>
<organism evidence="2 3">
    <name type="scientific">Mycolicibacterium llatzerense</name>
    <dbReference type="NCBI Taxonomy" id="280871"/>
    <lineage>
        <taxon>Bacteria</taxon>
        <taxon>Bacillati</taxon>
        <taxon>Actinomycetota</taxon>
        <taxon>Actinomycetes</taxon>
        <taxon>Mycobacteriales</taxon>
        <taxon>Mycobacteriaceae</taxon>
        <taxon>Mycolicibacterium</taxon>
    </lineage>
</organism>
<dbReference type="RefSeq" id="WP_043397931.1">
    <property type="nucleotide sequence ID" value="NZ_JXST01000034.1"/>
</dbReference>
<dbReference type="PATRIC" id="fig|280871.6.peg.4427"/>
<dbReference type="InterPro" id="IPR036390">
    <property type="entry name" value="WH_DNA-bd_sf"/>
</dbReference>
<dbReference type="OrthoDB" id="122135at2"/>
<gene>
    <name evidence="2" type="ORF">TL10_21385</name>
</gene>
<dbReference type="Proteomes" id="UP000032221">
    <property type="component" value="Unassembled WGS sequence"/>
</dbReference>
<dbReference type="EMBL" id="JXST01000034">
    <property type="protein sequence ID" value="KIU14933.1"/>
    <property type="molecule type" value="Genomic_DNA"/>
</dbReference>
<proteinExistence type="predicted"/>
<comment type="caution">
    <text evidence="2">The sequence shown here is derived from an EMBL/GenBank/DDBJ whole genome shotgun (WGS) entry which is preliminary data.</text>
</comment>
<evidence type="ECO:0000313" key="2">
    <source>
        <dbReference type="EMBL" id="KIU14933.1"/>
    </source>
</evidence>
<protein>
    <submittedName>
        <fullName evidence="2">MarR family transcriptional regulator</fullName>
    </submittedName>
</protein>